<dbReference type="EMBL" id="JAPQKO010000002">
    <property type="protein sequence ID" value="KAJ5179399.1"/>
    <property type="molecule type" value="Genomic_DNA"/>
</dbReference>
<accession>A0A9W9II51</accession>
<evidence type="ECO:0000313" key="3">
    <source>
        <dbReference type="Proteomes" id="UP001146351"/>
    </source>
</evidence>
<keyword evidence="1" id="KW-0732">Signal</keyword>
<protein>
    <submittedName>
        <fullName evidence="2">Uncharacterized protein</fullName>
    </submittedName>
</protein>
<evidence type="ECO:0000313" key="2">
    <source>
        <dbReference type="EMBL" id="KAJ5179399.1"/>
    </source>
</evidence>
<name>A0A9W9II51_9EURO</name>
<dbReference type="AlphaFoldDB" id="A0A9W9II51"/>
<reference evidence="2" key="1">
    <citation type="submission" date="2022-11" db="EMBL/GenBank/DDBJ databases">
        <authorList>
            <person name="Petersen C."/>
        </authorList>
    </citation>
    <scope>NUCLEOTIDE SEQUENCE</scope>
    <source>
        <strain evidence="2">IBT 21917</strain>
    </source>
</reference>
<gene>
    <name evidence="2" type="ORF">N7492_002609</name>
</gene>
<keyword evidence="3" id="KW-1185">Reference proteome</keyword>
<dbReference type="Proteomes" id="UP001146351">
    <property type="component" value="Unassembled WGS sequence"/>
</dbReference>
<sequence>MHLIYPILVAALAGLTYGLPQKSGGQETGGSGKHGKKLLVANEGATIDLHVKDNKCYLHFTNMLAEGCTGDTEHKKPFGTLNDGKCDAGKMKGHDIRSLEDGIDFCKGTSIRTIHTSLRFHDDQTYWKAGDLQYWTSEYGDDSYVHIGLKPKKLRFNGKTWEEVK</sequence>
<feature type="chain" id="PRO_5040914700" evidence="1">
    <location>
        <begin position="19"/>
        <end position="165"/>
    </location>
</feature>
<evidence type="ECO:0000256" key="1">
    <source>
        <dbReference type="SAM" id="SignalP"/>
    </source>
</evidence>
<feature type="signal peptide" evidence="1">
    <location>
        <begin position="1"/>
        <end position="18"/>
    </location>
</feature>
<organism evidence="2 3">
    <name type="scientific">Penicillium capsulatum</name>
    <dbReference type="NCBI Taxonomy" id="69766"/>
    <lineage>
        <taxon>Eukaryota</taxon>
        <taxon>Fungi</taxon>
        <taxon>Dikarya</taxon>
        <taxon>Ascomycota</taxon>
        <taxon>Pezizomycotina</taxon>
        <taxon>Eurotiomycetes</taxon>
        <taxon>Eurotiomycetidae</taxon>
        <taxon>Eurotiales</taxon>
        <taxon>Aspergillaceae</taxon>
        <taxon>Penicillium</taxon>
    </lineage>
</organism>
<comment type="caution">
    <text evidence="2">The sequence shown here is derived from an EMBL/GenBank/DDBJ whole genome shotgun (WGS) entry which is preliminary data.</text>
</comment>
<reference evidence="2" key="2">
    <citation type="journal article" date="2023" name="IMA Fungus">
        <title>Comparative genomic study of the Penicillium genus elucidates a diverse pangenome and 15 lateral gene transfer events.</title>
        <authorList>
            <person name="Petersen C."/>
            <person name="Sorensen T."/>
            <person name="Nielsen M.R."/>
            <person name="Sondergaard T.E."/>
            <person name="Sorensen J.L."/>
            <person name="Fitzpatrick D.A."/>
            <person name="Frisvad J.C."/>
            <person name="Nielsen K.L."/>
        </authorList>
    </citation>
    <scope>NUCLEOTIDE SEQUENCE</scope>
    <source>
        <strain evidence="2">IBT 21917</strain>
    </source>
</reference>
<proteinExistence type="predicted"/>